<dbReference type="Proteomes" id="UP001210678">
    <property type="component" value="Unassembled WGS sequence"/>
</dbReference>
<protein>
    <submittedName>
        <fullName evidence="3">YbhB/YbcL family Raf kinase inhibitor-like protein</fullName>
    </submittedName>
</protein>
<dbReference type="InterPro" id="IPR005247">
    <property type="entry name" value="YbhB_YbcL/LppC-like"/>
</dbReference>
<organism evidence="3 4">
    <name type="scientific">Vibrio algarum</name>
    <dbReference type="NCBI Taxonomy" id="3020714"/>
    <lineage>
        <taxon>Bacteria</taxon>
        <taxon>Pseudomonadati</taxon>
        <taxon>Pseudomonadota</taxon>
        <taxon>Gammaproteobacteria</taxon>
        <taxon>Vibrionales</taxon>
        <taxon>Vibrionaceae</taxon>
        <taxon>Vibrio</taxon>
    </lineage>
</organism>
<feature type="compositionally biased region" description="Basic and acidic residues" evidence="1">
    <location>
        <begin position="94"/>
        <end position="109"/>
    </location>
</feature>
<sequence length="265" mass="28768">MHAKIIVPIVTLTLFISAATKANESLELTSPAFSDGALLPVQFTCEGEGISPPLNWSGVPDETQSLVVIMDHMPDTRVDSKSKLDLEPELDLELESKPESQLSSKEENRPPPPPKSAKAEGLRWYWTMYNIPVDTSGVTTGNSVGTLGGNVVNSNNEYSPPCSKGPGKKNYSFHLYALSSLLDISEIEPVSESTLRKHMSGLILDSDSLTVSFTRSCQSPPKPRLKPNSEPSDHTEEKEPKEPPSGMPPCAPVIDSLVTSNIEKK</sequence>
<feature type="compositionally biased region" description="Basic and acidic residues" evidence="1">
    <location>
        <begin position="231"/>
        <end position="242"/>
    </location>
</feature>
<feature type="chain" id="PRO_5045485882" evidence="2">
    <location>
        <begin position="23"/>
        <end position="265"/>
    </location>
</feature>
<keyword evidence="4" id="KW-1185">Reference proteome</keyword>
<keyword evidence="2" id="KW-0732">Signal</keyword>
<dbReference type="Gene3D" id="3.90.280.10">
    <property type="entry name" value="PEBP-like"/>
    <property type="match status" value="1"/>
</dbReference>
<evidence type="ECO:0000313" key="3">
    <source>
        <dbReference type="EMBL" id="MDB1124224.1"/>
    </source>
</evidence>
<dbReference type="EMBL" id="JAQLOI010000001">
    <property type="protein sequence ID" value="MDB1124224.1"/>
    <property type="molecule type" value="Genomic_DNA"/>
</dbReference>
<proteinExistence type="predicted"/>
<dbReference type="PANTHER" id="PTHR30289">
    <property type="entry name" value="UNCHARACTERIZED PROTEIN YBCL-RELATED"/>
    <property type="match status" value="1"/>
</dbReference>
<dbReference type="InterPro" id="IPR008914">
    <property type="entry name" value="PEBP"/>
</dbReference>
<dbReference type="InterPro" id="IPR036610">
    <property type="entry name" value="PEBP-like_sf"/>
</dbReference>
<evidence type="ECO:0000256" key="2">
    <source>
        <dbReference type="SAM" id="SignalP"/>
    </source>
</evidence>
<feature type="region of interest" description="Disordered" evidence="1">
    <location>
        <begin position="214"/>
        <end position="265"/>
    </location>
</feature>
<feature type="region of interest" description="Disordered" evidence="1">
    <location>
        <begin position="93"/>
        <end position="118"/>
    </location>
</feature>
<dbReference type="CDD" id="cd00865">
    <property type="entry name" value="PEBP_bact_arch"/>
    <property type="match status" value="1"/>
</dbReference>
<feature type="signal peptide" evidence="2">
    <location>
        <begin position="1"/>
        <end position="22"/>
    </location>
</feature>
<dbReference type="PANTHER" id="PTHR30289:SF1">
    <property type="entry name" value="PEBP (PHOSPHATIDYLETHANOLAMINE-BINDING PROTEIN) FAMILY PROTEIN"/>
    <property type="match status" value="1"/>
</dbReference>
<gene>
    <name evidence="3" type="ORF">PGX00_11395</name>
</gene>
<accession>A0ABT4YRP2</accession>
<keyword evidence="3" id="KW-0649">Protein kinase inhibitor</keyword>
<dbReference type="Pfam" id="PF01161">
    <property type="entry name" value="PBP"/>
    <property type="match status" value="1"/>
</dbReference>
<reference evidence="3 4" key="1">
    <citation type="submission" date="2023-01" db="EMBL/GenBank/DDBJ databases">
        <title>Vibrio sp. KJ40-1 sp.nov, isolated from marine algae.</title>
        <authorList>
            <person name="Butt M."/>
            <person name="Kim J.M.J."/>
            <person name="Jeon C.O.C."/>
        </authorList>
    </citation>
    <scope>NUCLEOTIDE SEQUENCE [LARGE SCALE GENOMIC DNA]</scope>
    <source>
        <strain evidence="3 4">KJ40-1</strain>
    </source>
</reference>
<dbReference type="RefSeq" id="WP_272136329.1">
    <property type="nucleotide sequence ID" value="NZ_JAQLOI010000001.1"/>
</dbReference>
<dbReference type="GO" id="GO:0004860">
    <property type="term" value="F:protein kinase inhibitor activity"/>
    <property type="evidence" value="ECO:0007669"/>
    <property type="project" value="UniProtKB-KW"/>
</dbReference>
<comment type="caution">
    <text evidence="3">The sequence shown here is derived from an EMBL/GenBank/DDBJ whole genome shotgun (WGS) entry which is preliminary data.</text>
</comment>
<evidence type="ECO:0000313" key="4">
    <source>
        <dbReference type="Proteomes" id="UP001210678"/>
    </source>
</evidence>
<evidence type="ECO:0000256" key="1">
    <source>
        <dbReference type="SAM" id="MobiDB-lite"/>
    </source>
</evidence>
<dbReference type="SUPFAM" id="SSF49777">
    <property type="entry name" value="PEBP-like"/>
    <property type="match status" value="1"/>
</dbReference>
<name>A0ABT4YRP2_9VIBR</name>